<feature type="domain" description="Gfo/Idh/MocA-like oxidoreductase N-terminal" evidence="3">
    <location>
        <begin position="10"/>
        <end position="128"/>
    </location>
</feature>
<reference evidence="6" key="1">
    <citation type="journal article" date="2019" name="Int. J. Syst. Evol. Microbiol.">
        <title>The Global Catalogue of Microorganisms (GCM) 10K type strain sequencing project: providing services to taxonomists for standard genome sequencing and annotation.</title>
        <authorList>
            <consortium name="The Broad Institute Genomics Platform"/>
            <consortium name="The Broad Institute Genome Sequencing Center for Infectious Disease"/>
            <person name="Wu L."/>
            <person name="Ma J."/>
        </authorList>
    </citation>
    <scope>NUCLEOTIDE SEQUENCE [LARGE SCALE GENOMIC DNA]</scope>
    <source>
        <strain evidence="6">JCM 4542</strain>
    </source>
</reference>
<evidence type="ECO:0000256" key="2">
    <source>
        <dbReference type="ARBA" id="ARBA00023002"/>
    </source>
</evidence>
<dbReference type="SUPFAM" id="SSF55347">
    <property type="entry name" value="Glyceraldehyde-3-phosphate dehydrogenase-like, C-terminal domain"/>
    <property type="match status" value="1"/>
</dbReference>
<dbReference type="Pfam" id="PF01408">
    <property type="entry name" value="GFO_IDH_MocA"/>
    <property type="match status" value="1"/>
</dbReference>
<dbReference type="Proteomes" id="UP001500886">
    <property type="component" value="Unassembled WGS sequence"/>
</dbReference>
<evidence type="ECO:0000259" key="3">
    <source>
        <dbReference type="Pfam" id="PF01408"/>
    </source>
</evidence>
<dbReference type="Gene3D" id="3.40.50.720">
    <property type="entry name" value="NAD(P)-binding Rossmann-like Domain"/>
    <property type="match status" value="1"/>
</dbReference>
<name>A0ABP6G9N4_9ACTN</name>
<organism evidence="5 6">
    <name type="scientific">Streptomyces luteosporeus</name>
    <dbReference type="NCBI Taxonomy" id="173856"/>
    <lineage>
        <taxon>Bacteria</taxon>
        <taxon>Bacillati</taxon>
        <taxon>Actinomycetota</taxon>
        <taxon>Actinomycetes</taxon>
        <taxon>Kitasatosporales</taxon>
        <taxon>Streptomycetaceae</taxon>
        <taxon>Streptomyces</taxon>
    </lineage>
</organism>
<sequence length="347" mass="37433">MPQHRPQRTLRMGVIGCADIAIRRILPVLAAHDGVELVAVASRDRTRAEQVGAAFGCCGVAGYATLLQRDDVDAVYIPLPPGMHHEWALRALTAGKHVLVEKPLSERYAHTVELLSTAKQLGLVLAENFMFLHHSQHRAVRALIEQDVLGELRVFSGSFAVPPLAPSSFRYQSHLGGGALLDVGVYPLRAAQLYLPGELDVLGACLRVDERTGVDVAGSALLCDAQGRTAQLDFGFEHSYRSTYSLWGSRGRLSVRRAFTPPEQLRPVVRIEQQDVVTERSLPEDNQVVNALDAFVRAALGDVGAAPAPEAMLRQAALVDAVRRVAKVVGGTAEQRAVLAGLGAARV</sequence>
<evidence type="ECO:0000256" key="1">
    <source>
        <dbReference type="ARBA" id="ARBA00010928"/>
    </source>
</evidence>
<evidence type="ECO:0000313" key="5">
    <source>
        <dbReference type="EMBL" id="GAA2719524.1"/>
    </source>
</evidence>
<accession>A0ABP6G9N4</accession>
<keyword evidence="2" id="KW-0560">Oxidoreductase</keyword>
<comment type="caution">
    <text evidence="5">The sequence shown here is derived from an EMBL/GenBank/DDBJ whole genome shotgun (WGS) entry which is preliminary data.</text>
</comment>
<dbReference type="EMBL" id="BAAASL010000013">
    <property type="protein sequence ID" value="GAA2719524.1"/>
    <property type="molecule type" value="Genomic_DNA"/>
</dbReference>
<dbReference type="InterPro" id="IPR000683">
    <property type="entry name" value="Gfo/Idh/MocA-like_OxRdtase_N"/>
</dbReference>
<keyword evidence="6" id="KW-1185">Reference proteome</keyword>
<proteinExistence type="inferred from homology"/>
<protein>
    <submittedName>
        <fullName evidence="5">Gfo/Idh/MocA family oxidoreductase</fullName>
    </submittedName>
</protein>
<dbReference type="Gene3D" id="3.30.360.10">
    <property type="entry name" value="Dihydrodipicolinate Reductase, domain 2"/>
    <property type="match status" value="1"/>
</dbReference>
<dbReference type="SUPFAM" id="SSF51735">
    <property type="entry name" value="NAD(P)-binding Rossmann-fold domains"/>
    <property type="match status" value="1"/>
</dbReference>
<evidence type="ECO:0000259" key="4">
    <source>
        <dbReference type="Pfam" id="PF22725"/>
    </source>
</evidence>
<gene>
    <name evidence="5" type="ORF">GCM10010315_37830</name>
</gene>
<dbReference type="InterPro" id="IPR050984">
    <property type="entry name" value="Gfo/Idh/MocA_domain"/>
</dbReference>
<dbReference type="Pfam" id="PF22725">
    <property type="entry name" value="GFO_IDH_MocA_C3"/>
    <property type="match status" value="1"/>
</dbReference>
<feature type="domain" description="GFO/IDH/MocA-like oxidoreductase" evidence="4">
    <location>
        <begin position="137"/>
        <end position="253"/>
    </location>
</feature>
<dbReference type="InterPro" id="IPR055170">
    <property type="entry name" value="GFO_IDH_MocA-like_dom"/>
</dbReference>
<dbReference type="PANTHER" id="PTHR22604:SF105">
    <property type="entry name" value="TRANS-1,2-DIHYDROBENZENE-1,2-DIOL DEHYDROGENASE"/>
    <property type="match status" value="1"/>
</dbReference>
<dbReference type="PANTHER" id="PTHR22604">
    <property type="entry name" value="OXIDOREDUCTASES"/>
    <property type="match status" value="1"/>
</dbReference>
<comment type="similarity">
    <text evidence="1">Belongs to the Gfo/Idh/MocA family.</text>
</comment>
<dbReference type="InterPro" id="IPR036291">
    <property type="entry name" value="NAD(P)-bd_dom_sf"/>
</dbReference>
<evidence type="ECO:0000313" key="6">
    <source>
        <dbReference type="Proteomes" id="UP001500886"/>
    </source>
</evidence>